<accession>A0A918XSC6</accession>
<evidence type="ECO:0000256" key="3">
    <source>
        <dbReference type="PIRSR" id="PIRSR000390-1"/>
    </source>
</evidence>
<dbReference type="AlphaFoldDB" id="A0A918XSC6"/>
<dbReference type="PIRSF" id="PIRSF000390">
    <property type="entry name" value="PLP_StrS"/>
    <property type="match status" value="1"/>
</dbReference>
<dbReference type="PANTHER" id="PTHR30244">
    <property type="entry name" value="TRANSAMINASE"/>
    <property type="match status" value="1"/>
</dbReference>
<feature type="modified residue" description="N6-(pyridoxal phosphate)lysine" evidence="4">
    <location>
        <position position="185"/>
    </location>
</feature>
<dbReference type="RefSeq" id="WP_189990056.1">
    <property type="nucleotide sequence ID" value="NZ_BMZS01000005.1"/>
</dbReference>
<proteinExistence type="inferred from homology"/>
<comment type="caution">
    <text evidence="6">The sequence shown here is derived from an EMBL/GenBank/DDBJ whole genome shotgun (WGS) entry which is preliminary data.</text>
</comment>
<reference evidence="6" key="1">
    <citation type="journal article" date="2014" name="Int. J. Syst. Evol. Microbiol.">
        <title>Complete genome sequence of Corynebacterium casei LMG S-19264T (=DSM 44701T), isolated from a smear-ripened cheese.</title>
        <authorList>
            <consortium name="US DOE Joint Genome Institute (JGI-PGF)"/>
            <person name="Walter F."/>
            <person name="Albersmeier A."/>
            <person name="Kalinowski J."/>
            <person name="Ruckert C."/>
        </authorList>
    </citation>
    <scope>NUCLEOTIDE SEQUENCE</scope>
    <source>
        <strain evidence="6">KCTC 42651</strain>
    </source>
</reference>
<reference evidence="6" key="2">
    <citation type="submission" date="2020-09" db="EMBL/GenBank/DDBJ databases">
        <authorList>
            <person name="Sun Q."/>
            <person name="Kim S."/>
        </authorList>
    </citation>
    <scope>NUCLEOTIDE SEQUENCE</scope>
    <source>
        <strain evidence="6">KCTC 42651</strain>
    </source>
</reference>
<dbReference type="Gene3D" id="3.40.640.10">
    <property type="entry name" value="Type I PLP-dependent aspartate aminotransferase-like (Major domain)"/>
    <property type="match status" value="1"/>
</dbReference>
<dbReference type="PANTHER" id="PTHR30244:SF9">
    <property type="entry name" value="PROTEIN RV3402C"/>
    <property type="match status" value="1"/>
</dbReference>
<dbReference type="GO" id="GO:0030170">
    <property type="term" value="F:pyridoxal phosphate binding"/>
    <property type="evidence" value="ECO:0007669"/>
    <property type="project" value="TreeGrafter"/>
</dbReference>
<evidence type="ECO:0000256" key="4">
    <source>
        <dbReference type="PIRSR" id="PIRSR000390-2"/>
    </source>
</evidence>
<evidence type="ECO:0000256" key="1">
    <source>
        <dbReference type="ARBA" id="ARBA00022898"/>
    </source>
</evidence>
<dbReference type="InterPro" id="IPR015421">
    <property type="entry name" value="PyrdxlP-dep_Trfase_major"/>
</dbReference>
<dbReference type="InterPro" id="IPR000653">
    <property type="entry name" value="DegT/StrS_aminotransferase"/>
</dbReference>
<evidence type="ECO:0000313" key="6">
    <source>
        <dbReference type="EMBL" id="GHD51195.1"/>
    </source>
</evidence>
<dbReference type="InterPro" id="IPR015424">
    <property type="entry name" value="PyrdxlP-dep_Trfase"/>
</dbReference>
<evidence type="ECO:0000256" key="5">
    <source>
        <dbReference type="RuleBase" id="RU004508"/>
    </source>
</evidence>
<keyword evidence="1 4" id="KW-0663">Pyridoxal phosphate</keyword>
<dbReference type="EMBL" id="BMZS01000005">
    <property type="protein sequence ID" value="GHD51195.1"/>
    <property type="molecule type" value="Genomic_DNA"/>
</dbReference>
<evidence type="ECO:0000313" key="7">
    <source>
        <dbReference type="Proteomes" id="UP000630353"/>
    </source>
</evidence>
<dbReference type="Proteomes" id="UP000630353">
    <property type="component" value="Unassembled WGS sequence"/>
</dbReference>
<name>A0A918XSC6_9PROT</name>
<evidence type="ECO:0008006" key="8">
    <source>
        <dbReference type="Google" id="ProtNLM"/>
    </source>
</evidence>
<evidence type="ECO:0000256" key="2">
    <source>
        <dbReference type="ARBA" id="ARBA00037999"/>
    </source>
</evidence>
<gene>
    <name evidence="6" type="ORF">GCM10017083_25340</name>
</gene>
<keyword evidence="7" id="KW-1185">Reference proteome</keyword>
<dbReference type="SUPFAM" id="SSF53383">
    <property type="entry name" value="PLP-dependent transferases"/>
    <property type="match status" value="1"/>
</dbReference>
<organism evidence="6 7">
    <name type="scientific">Thalassobaculum fulvum</name>
    <dbReference type="NCBI Taxonomy" id="1633335"/>
    <lineage>
        <taxon>Bacteria</taxon>
        <taxon>Pseudomonadati</taxon>
        <taxon>Pseudomonadota</taxon>
        <taxon>Alphaproteobacteria</taxon>
        <taxon>Rhodospirillales</taxon>
        <taxon>Thalassobaculaceae</taxon>
        <taxon>Thalassobaculum</taxon>
    </lineage>
</organism>
<dbReference type="GO" id="GO:0008483">
    <property type="term" value="F:transaminase activity"/>
    <property type="evidence" value="ECO:0007669"/>
    <property type="project" value="TreeGrafter"/>
</dbReference>
<dbReference type="GO" id="GO:0000271">
    <property type="term" value="P:polysaccharide biosynthetic process"/>
    <property type="evidence" value="ECO:0007669"/>
    <property type="project" value="TreeGrafter"/>
</dbReference>
<protein>
    <recommendedName>
        <fullName evidence="8">dTDP-4-amino-4,6-dideoxygalactose transaminase</fullName>
    </recommendedName>
</protein>
<comment type="similarity">
    <text evidence="2 5">Belongs to the DegT/DnrJ/EryC1 family.</text>
</comment>
<feature type="active site" description="Proton acceptor" evidence="3">
    <location>
        <position position="185"/>
    </location>
</feature>
<sequence length="366" mass="38660">MTSDRLPVCRPLLPDQAAIAPYIAEIDRTRWYSNYGPLYGRFAARLGQERGVSADRVALVANATVGLTLSLRATGAADGYCLIPAWTFPASPMAAAAAGLVPWFVDIDPDTWSLTPEIAERALAGAPGPVAAVMPVAPFGAPLPTAAWDAFTTRTGIPAVIDAAAGFDSLEVGRTPCVVSLHATKALGIGEGGAVFSADAGHIEAIQGLANFGLRGSRLASVVGMNGKISEYACAVGLAALDQWPQRRRQYIERAERYRRALADEVRFQPAFGSFASATCVVSAAETGADTLQQALAGDGIESLRWWPAACPDHPAFGDAEAAEIPAARWAADHTLGLPMSVTLSLDDVDRVADAVKRHLRRNDRR</sequence>
<dbReference type="Pfam" id="PF01041">
    <property type="entry name" value="DegT_DnrJ_EryC1"/>
    <property type="match status" value="1"/>
</dbReference>